<feature type="chain" id="PRO_5007173203" evidence="1">
    <location>
        <begin position="28"/>
        <end position="111"/>
    </location>
</feature>
<comment type="caution">
    <text evidence="2">The sequence shown here is derived from an EMBL/GenBank/DDBJ whole genome shotgun (WGS) entry which is preliminary data.</text>
</comment>
<dbReference type="AlphaFoldDB" id="A0A124HD84"/>
<sequence length="111" mass="12039">MRVSRPLAALTGIALLGIALTACQDQASGTIVARNDGRYVETFSNPSIHGCHRFRQDVTHVNNHTLSSMLLYTTPDCTVPPGGAGIYLNMQSSDEVVRSTGLWRSFTFAPE</sequence>
<dbReference type="PROSITE" id="PS51257">
    <property type="entry name" value="PROKAR_LIPOPROTEIN"/>
    <property type="match status" value="1"/>
</dbReference>
<keyword evidence="3" id="KW-1185">Reference proteome</keyword>
<gene>
    <name evidence="2" type="ORF">AQI88_09740</name>
</gene>
<accession>A0A124HD84</accession>
<evidence type="ECO:0000313" key="2">
    <source>
        <dbReference type="EMBL" id="KUM96773.1"/>
    </source>
</evidence>
<dbReference type="Proteomes" id="UP000054241">
    <property type="component" value="Unassembled WGS sequence"/>
</dbReference>
<feature type="signal peptide" evidence="1">
    <location>
        <begin position="1"/>
        <end position="27"/>
    </location>
</feature>
<reference evidence="2 3" key="1">
    <citation type="submission" date="2015-10" db="EMBL/GenBank/DDBJ databases">
        <title>Draft genome sequence of Streptomyces cellostaticus DSM 40189, type strain for the species Streptomyces cellostaticus.</title>
        <authorList>
            <person name="Ruckert C."/>
            <person name="Winkler A."/>
            <person name="Kalinowski J."/>
            <person name="Kampfer P."/>
            <person name="Glaeser S."/>
        </authorList>
    </citation>
    <scope>NUCLEOTIDE SEQUENCE [LARGE SCALE GENOMIC DNA]</scope>
    <source>
        <strain evidence="2 3">DSM 40189</strain>
    </source>
</reference>
<protein>
    <submittedName>
        <fullName evidence="2">Uncharacterized protein</fullName>
    </submittedName>
</protein>
<evidence type="ECO:0000256" key="1">
    <source>
        <dbReference type="SAM" id="SignalP"/>
    </source>
</evidence>
<dbReference type="EMBL" id="LMWL01000015">
    <property type="protein sequence ID" value="KUM96773.1"/>
    <property type="molecule type" value="Genomic_DNA"/>
</dbReference>
<dbReference type="RefSeq" id="WP_066995226.1">
    <property type="nucleotide sequence ID" value="NZ_BNDU01000006.1"/>
</dbReference>
<evidence type="ECO:0000313" key="3">
    <source>
        <dbReference type="Proteomes" id="UP000054241"/>
    </source>
</evidence>
<name>A0A124HD84_9ACTN</name>
<dbReference type="OrthoDB" id="4210620at2"/>
<organism evidence="2 3">
    <name type="scientific">Streptomyces cellostaticus</name>
    <dbReference type="NCBI Taxonomy" id="67285"/>
    <lineage>
        <taxon>Bacteria</taxon>
        <taxon>Bacillati</taxon>
        <taxon>Actinomycetota</taxon>
        <taxon>Actinomycetes</taxon>
        <taxon>Kitasatosporales</taxon>
        <taxon>Streptomycetaceae</taxon>
        <taxon>Streptomyces</taxon>
    </lineage>
</organism>
<proteinExistence type="predicted"/>
<keyword evidence="1" id="KW-0732">Signal</keyword>